<reference evidence="1" key="1">
    <citation type="submission" date="2021-06" db="EMBL/GenBank/DDBJ databases">
        <authorList>
            <person name="Hodson N. C."/>
            <person name="Mongue J. A."/>
            <person name="Jaron S. K."/>
        </authorList>
    </citation>
    <scope>NUCLEOTIDE SEQUENCE</scope>
</reference>
<feature type="non-terminal residue" evidence="1">
    <location>
        <position position="1"/>
    </location>
</feature>
<dbReference type="AlphaFoldDB" id="A0A8J2JBM4"/>
<comment type="caution">
    <text evidence="1">The sequence shown here is derived from an EMBL/GenBank/DDBJ whole genome shotgun (WGS) entry which is preliminary data.</text>
</comment>
<dbReference type="EMBL" id="CAJVCH010034134">
    <property type="protein sequence ID" value="CAG7714521.1"/>
    <property type="molecule type" value="Genomic_DNA"/>
</dbReference>
<dbReference type="Proteomes" id="UP000708208">
    <property type="component" value="Unassembled WGS sequence"/>
</dbReference>
<proteinExistence type="predicted"/>
<accession>A0A8J2JBM4</accession>
<evidence type="ECO:0000313" key="1">
    <source>
        <dbReference type="EMBL" id="CAG7714521.1"/>
    </source>
</evidence>
<name>A0A8J2JBM4_9HEXA</name>
<sequence>SFSSSWHFPVPRKIRFSDENDAEKPSSINGIEVGRQFIEDDHREADFQMCKGLKS</sequence>
<organism evidence="1 2">
    <name type="scientific">Allacma fusca</name>
    <dbReference type="NCBI Taxonomy" id="39272"/>
    <lineage>
        <taxon>Eukaryota</taxon>
        <taxon>Metazoa</taxon>
        <taxon>Ecdysozoa</taxon>
        <taxon>Arthropoda</taxon>
        <taxon>Hexapoda</taxon>
        <taxon>Collembola</taxon>
        <taxon>Symphypleona</taxon>
        <taxon>Sminthuridae</taxon>
        <taxon>Allacma</taxon>
    </lineage>
</organism>
<gene>
    <name evidence="1" type="ORF">AFUS01_LOCUS5364</name>
</gene>
<protein>
    <submittedName>
        <fullName evidence="1">Uncharacterized protein</fullName>
    </submittedName>
</protein>
<evidence type="ECO:0000313" key="2">
    <source>
        <dbReference type="Proteomes" id="UP000708208"/>
    </source>
</evidence>
<keyword evidence="2" id="KW-1185">Reference proteome</keyword>